<name>A0A226NBD0_CALSU</name>
<feature type="transmembrane region" description="Helical" evidence="23">
    <location>
        <begin position="162"/>
        <end position="185"/>
    </location>
</feature>
<feature type="transmembrane region" description="Helical" evidence="23">
    <location>
        <begin position="1665"/>
        <end position="1685"/>
    </location>
</feature>
<reference evidence="25 26" key="1">
    <citation type="submission" date="2016-07" db="EMBL/GenBank/DDBJ databases">
        <title>Disparate Historic Effective Population Sizes Predicted by Modern Levels of Genome Diversity for the Scaled Quail (Callipepla squamata) and the Northern Bobwhite (Colinus virginianus): Inferences from First and Second Generation Draft Genome Assemblies for Sympatric New World Quail.</title>
        <authorList>
            <person name="Oldeschulte D.L."/>
            <person name="Halley Y.A."/>
            <person name="Bhattarai E.K."/>
            <person name="Brashear W.A."/>
            <person name="Hill J."/>
            <person name="Metz R.P."/>
            <person name="Johnson C.D."/>
            <person name="Rollins D."/>
            <person name="Peterson M.J."/>
            <person name="Bickhart D.M."/>
            <person name="Decker J.E."/>
            <person name="Seabury C.M."/>
        </authorList>
    </citation>
    <scope>NUCLEOTIDE SEQUENCE [LARGE SCALE GENOMIC DNA]</scope>
    <source>
        <strain evidence="25 26">Texas</strain>
        <tissue evidence="25">Leg muscle</tissue>
    </source>
</reference>
<dbReference type="STRING" id="9009.A0A226NBD0"/>
<keyword evidence="16 23" id="KW-0472">Membrane</keyword>
<feature type="transmembrane region" description="Helical" evidence="23">
    <location>
        <begin position="197"/>
        <end position="221"/>
    </location>
</feature>
<feature type="transmembrane region" description="Helical" evidence="23">
    <location>
        <begin position="2889"/>
        <end position="2909"/>
    </location>
</feature>
<gene>
    <name evidence="25" type="ORF">ASZ78_006555</name>
</gene>
<evidence type="ECO:0000256" key="23">
    <source>
        <dbReference type="SAM" id="Phobius"/>
    </source>
</evidence>
<dbReference type="GO" id="GO:0010874">
    <property type="term" value="P:regulation of cholesterol efflux"/>
    <property type="evidence" value="ECO:0007669"/>
    <property type="project" value="UniProtKB-ARBA"/>
</dbReference>
<evidence type="ECO:0000256" key="1">
    <source>
        <dbReference type="ARBA" id="ARBA00004107"/>
    </source>
</evidence>
<feature type="transmembrane region" description="Helical" evidence="23">
    <location>
        <begin position="970"/>
        <end position="990"/>
    </location>
</feature>
<feature type="domain" description="ABC transporter" evidence="24">
    <location>
        <begin position="1154"/>
        <end position="1397"/>
    </location>
</feature>
<feature type="transmembrane region" description="Helical" evidence="23">
    <location>
        <begin position="3555"/>
        <end position="3574"/>
    </location>
</feature>
<dbReference type="CDD" id="cd03263">
    <property type="entry name" value="ABC_subfamily_A"/>
    <property type="match status" value="4"/>
</dbReference>
<evidence type="ECO:0000256" key="17">
    <source>
        <dbReference type="ARBA" id="ARBA00023180"/>
    </source>
</evidence>
<feature type="domain" description="ABC transporter" evidence="24">
    <location>
        <begin position="378"/>
        <end position="613"/>
    </location>
</feature>
<comment type="subcellular location">
    <subcellularLocation>
        <location evidence="3">Cell membrane</location>
    </subcellularLocation>
    <subcellularLocation>
        <location evidence="4">Golgi apparatus membrane</location>
        <topology evidence="4">Multi-pass membrane protein</topology>
    </subcellularLocation>
    <subcellularLocation>
        <location evidence="1">Late endosome membrane</location>
        <topology evidence="1">Multi-pass membrane protein</topology>
    </subcellularLocation>
    <subcellularLocation>
        <location evidence="2">Lysosome membrane</location>
        <topology evidence="2">Multi-pass membrane protein</topology>
    </subcellularLocation>
</comment>
<feature type="transmembrane region" description="Helical" evidence="23">
    <location>
        <begin position="1600"/>
        <end position="1621"/>
    </location>
</feature>
<feature type="domain" description="ABC transporter" evidence="24">
    <location>
        <begin position="2961"/>
        <end position="3195"/>
    </location>
</feature>
<dbReference type="InterPro" id="IPR003439">
    <property type="entry name" value="ABC_transporter-like_ATP-bd"/>
</dbReference>
<dbReference type="PROSITE" id="PS50893">
    <property type="entry name" value="ABC_TRANSPORTER_2"/>
    <property type="match status" value="6"/>
</dbReference>
<dbReference type="InterPro" id="IPR027417">
    <property type="entry name" value="P-loop_NTPase"/>
</dbReference>
<dbReference type="GO" id="GO:0031902">
    <property type="term" value="C:late endosome membrane"/>
    <property type="evidence" value="ECO:0007669"/>
    <property type="project" value="UniProtKB-SubCell"/>
</dbReference>
<evidence type="ECO:0000313" key="26">
    <source>
        <dbReference type="Proteomes" id="UP000198323"/>
    </source>
</evidence>
<dbReference type="SMART" id="SM00382">
    <property type="entry name" value="AAA"/>
    <property type="match status" value="6"/>
</dbReference>
<dbReference type="GO" id="GO:0005319">
    <property type="term" value="F:lipid transporter activity"/>
    <property type="evidence" value="ECO:0007669"/>
    <property type="project" value="TreeGrafter"/>
</dbReference>
<dbReference type="GO" id="GO:0000139">
    <property type="term" value="C:Golgi membrane"/>
    <property type="evidence" value="ECO:0007669"/>
    <property type="project" value="UniProtKB-SubCell"/>
</dbReference>
<comment type="function">
    <text evidence="20">Cholesterol efflux transporter in macrophages that is responsible for APOAI/high-density lipoproteins (HDL) formation at the plasma membrane under high cholesterol levels and participates in reverse cholesterol transport. May play a role in the processing of autolysosomes.</text>
</comment>
<protein>
    <recommendedName>
        <fullName evidence="21">Cholesterol transporter ABCA5</fullName>
    </recommendedName>
    <alternativeName>
        <fullName evidence="22">ATP-binding cassette sub-family A member 5</fullName>
    </alternativeName>
</protein>
<dbReference type="Pfam" id="PF12698">
    <property type="entry name" value="ABC2_membrane_3"/>
    <property type="match status" value="3"/>
</dbReference>
<keyword evidence="11" id="KW-0967">Endosome</keyword>
<dbReference type="FunFam" id="3.40.50.300:FF:000335">
    <property type="entry name" value="ATP binding cassette subfamily A member 5"/>
    <property type="match status" value="1"/>
</dbReference>
<feature type="transmembrane region" description="Helical" evidence="23">
    <location>
        <begin position="1030"/>
        <end position="1051"/>
    </location>
</feature>
<dbReference type="PANTHER" id="PTHR19229">
    <property type="entry name" value="ATP-BINDING CASSETTE TRANSPORTER SUBFAMILY A ABCA"/>
    <property type="match status" value="1"/>
</dbReference>
<dbReference type="InterPro" id="IPR017871">
    <property type="entry name" value="ABC_transporter-like_CS"/>
</dbReference>
<dbReference type="PROSITE" id="PS00211">
    <property type="entry name" value="ABC_TRANSPORTER_1"/>
    <property type="match status" value="4"/>
</dbReference>
<feature type="transmembrane region" description="Helical" evidence="23">
    <location>
        <begin position="3493"/>
        <end position="3510"/>
    </location>
</feature>
<evidence type="ECO:0000256" key="15">
    <source>
        <dbReference type="ARBA" id="ARBA00023055"/>
    </source>
</evidence>
<feature type="transmembrane region" description="Helical" evidence="23">
    <location>
        <begin position="3340"/>
        <end position="3364"/>
    </location>
</feature>
<dbReference type="GO" id="GO:0140359">
    <property type="term" value="F:ABC-type transporter activity"/>
    <property type="evidence" value="ECO:0007669"/>
    <property type="project" value="InterPro"/>
</dbReference>
<feature type="transmembrane region" description="Helical" evidence="23">
    <location>
        <begin position="2645"/>
        <end position="2665"/>
    </location>
</feature>
<feature type="transmembrane region" description="Helical" evidence="23">
    <location>
        <begin position="1627"/>
        <end position="1644"/>
    </location>
</feature>
<evidence type="ECO:0000256" key="11">
    <source>
        <dbReference type="ARBA" id="ARBA00022753"/>
    </source>
</evidence>
<evidence type="ECO:0000256" key="13">
    <source>
        <dbReference type="ARBA" id="ARBA00022989"/>
    </source>
</evidence>
<evidence type="ECO:0000256" key="9">
    <source>
        <dbReference type="ARBA" id="ARBA00022737"/>
    </source>
</evidence>
<feature type="transmembrane region" description="Helical" evidence="23">
    <location>
        <begin position="2823"/>
        <end position="2845"/>
    </location>
</feature>
<dbReference type="InterPro" id="IPR013525">
    <property type="entry name" value="ABC2_TM"/>
</dbReference>
<feature type="transmembrane region" description="Helical" evidence="23">
    <location>
        <begin position="2297"/>
        <end position="2324"/>
    </location>
</feature>
<dbReference type="Gene3D" id="3.40.50.300">
    <property type="entry name" value="P-loop containing nucleotide triphosphate hydrolases"/>
    <property type="match status" value="6"/>
</dbReference>
<evidence type="ECO:0000256" key="4">
    <source>
        <dbReference type="ARBA" id="ARBA00004653"/>
    </source>
</evidence>
<feature type="transmembrane region" description="Helical" evidence="23">
    <location>
        <begin position="296"/>
        <end position="317"/>
    </location>
</feature>
<evidence type="ECO:0000259" key="24">
    <source>
        <dbReference type="PROSITE" id="PS50893"/>
    </source>
</evidence>
<dbReference type="GO" id="GO:0005886">
    <property type="term" value="C:plasma membrane"/>
    <property type="evidence" value="ECO:0007669"/>
    <property type="project" value="UniProtKB-SubCell"/>
</dbReference>
<dbReference type="OrthoDB" id="8061355at2759"/>
<dbReference type="PANTHER" id="PTHR19229:SF100">
    <property type="entry name" value="CHOLESTEROL TRANSPORTER ABCA5"/>
    <property type="match status" value="1"/>
</dbReference>
<keyword evidence="10" id="KW-0547">Nucleotide-binding</keyword>
<dbReference type="InterPro" id="IPR026082">
    <property type="entry name" value="ABCA"/>
</dbReference>
<keyword evidence="15" id="KW-0445">Lipid transport</keyword>
<evidence type="ECO:0000256" key="19">
    <source>
        <dbReference type="ARBA" id="ARBA00050894"/>
    </source>
</evidence>
<dbReference type="InterPro" id="IPR009581">
    <property type="entry name" value="FAM20_C"/>
</dbReference>
<feature type="transmembrane region" description="Helical" evidence="23">
    <location>
        <begin position="915"/>
        <end position="934"/>
    </location>
</feature>
<feature type="domain" description="ABC transporter" evidence="24">
    <location>
        <begin position="2327"/>
        <end position="2560"/>
    </location>
</feature>
<feature type="transmembrane region" description="Helical" evidence="23">
    <location>
        <begin position="227"/>
        <end position="248"/>
    </location>
</feature>
<dbReference type="GO" id="GO:0005765">
    <property type="term" value="C:lysosomal membrane"/>
    <property type="evidence" value="ECO:0007669"/>
    <property type="project" value="UniProtKB-SubCell"/>
</dbReference>
<evidence type="ECO:0000256" key="18">
    <source>
        <dbReference type="ARBA" id="ARBA00023228"/>
    </source>
</evidence>
<keyword evidence="8 23" id="KW-0812">Transmembrane</keyword>
<dbReference type="Proteomes" id="UP000198323">
    <property type="component" value="Unassembled WGS sequence"/>
</dbReference>
<dbReference type="SUPFAM" id="SSF52540">
    <property type="entry name" value="P-loop containing nucleoside triphosphate hydrolases"/>
    <property type="match status" value="6"/>
</dbReference>
<feature type="transmembrane region" description="Helical" evidence="23">
    <location>
        <begin position="2915"/>
        <end position="2933"/>
    </location>
</feature>
<keyword evidence="6" id="KW-0813">Transport</keyword>
<feature type="transmembrane region" description="Helical" evidence="23">
    <location>
        <begin position="2160"/>
        <end position="2182"/>
    </location>
</feature>
<evidence type="ECO:0000313" key="25">
    <source>
        <dbReference type="EMBL" id="OXB64817.1"/>
    </source>
</evidence>
<evidence type="ECO:0000256" key="20">
    <source>
        <dbReference type="ARBA" id="ARBA00057378"/>
    </source>
</evidence>
<keyword evidence="17" id="KW-0325">Glycoprotein</keyword>
<evidence type="ECO:0000256" key="21">
    <source>
        <dbReference type="ARBA" id="ARBA00074079"/>
    </source>
</evidence>
<feature type="transmembrane region" description="Helical" evidence="23">
    <location>
        <begin position="3530"/>
        <end position="3548"/>
    </location>
</feature>
<evidence type="ECO:0000256" key="14">
    <source>
        <dbReference type="ARBA" id="ARBA00023034"/>
    </source>
</evidence>
<dbReference type="InterPro" id="IPR056264">
    <property type="entry name" value="R2_ABCA1-4-like"/>
</dbReference>
<dbReference type="Pfam" id="PF06702">
    <property type="entry name" value="Fam20C"/>
    <property type="match status" value="1"/>
</dbReference>
<evidence type="ECO:0000256" key="10">
    <source>
        <dbReference type="ARBA" id="ARBA00022741"/>
    </source>
</evidence>
<evidence type="ECO:0000256" key="8">
    <source>
        <dbReference type="ARBA" id="ARBA00022692"/>
    </source>
</evidence>
<comment type="caution">
    <text evidence="25">The sequence shown here is derived from an EMBL/GenBank/DDBJ whole genome shotgun (WGS) entry which is preliminary data.</text>
</comment>
<sequence length="4339" mass="490715">MMHPHRWYDEVPNSNLGVLDPSVLVNFVIGYTPPTRMAREIMRKVAYDNFEDAGLITEEYLSEEDLEKASVSKSSNFVGVVFKDAMSYQLRFPDMVAMASIYTESREAAVMEIDNFPRAIILIYLVIAFSPFGYYLAIHIVAEKERKLKEFLKILGLHDTAFWLSWVLLYTSLIFVMSILMAVIATASSLFPQSSAFVIFLLFFLYGLSSVFFALMLTPLFKKSKHVGIVEFLATLAFGFVGLNIVLLEDFPKSFVWLFSPLCQCSFLIGIAQVMHLEDYEDGATFSNLNHGPYPLFISLILLVLDSVFYLLAAVYLDQVIPGEFGLRRSSFFFMKPSFWSKHRKNYEELYENSVNGNLSCSEMVEPVPSEFQGKEAIRISCVQKTFRKKGETVEALRNLSFDIYEGQITALLGHSGTGKTTLMNILCGLCPPTDGFVSVYGHRVSEIDEMLEVRRIAGVCPQSDIHFDILTVEENLSLFAAIKGIPQNDLIQEVQKVLLDLDMQPIRDNQAKKLSGGQKRRLSVGIAVLGNPKVLLLDEPTAGMDPCSRHIVWNLLKNRKANRVTVFSTHFMDEADILAGMLKCLGSSLFLKSKWGIGYRLSMHIDAYCNTEATTSLIRQHIPAANLVQENAQQLVYTLPLRDMDKFAGLFSDLDTHSHLGVISYGVSMTTLEDVYLKLEVEAEIDQADYSVFSSQQTQEEADGSSQDDMEQSLLMLPEAKSAPQSNAALWKKQVSTIAKLHFLSLKRENKCVRVMLLLFLIFLVVQILFFLTHHYIKHSLAPLRLSPELYLLRPGEEHHKYRSRLLLQNSTDMDIDDVVRSLGSMDVPVEMFNSSDYISAAPHSAGLNVYDLESRQSYVFTIIFNSTMVHSVPVLMNIVSNLLLRALNITESIQLWSHPFVQDLPDTVFKLEIYFEAVLLGIIVTGMPPYFAMENAENRKLRAYTQLQIAGLYPSAYWVGQALVDLPLFFFILILMLGSLFAFHYGIYFYAGKFMAVLFCLLGYVPSVVLFTYVVSFTFKKVQNTKEFWSFIYSVTALLCMVVTEVAFFLDFDTVTTALHCVFCTFVPIYPLIGCLICFIKCVVWLFLLRCFELKSGGRTIREDPFFRKCSRKTKSWKLPDAPHDEDEDVRAERLRVKEALSNPSSEEVPAILVSSLHKEYDERREFLLGRRIKKVATKHISLCVRKGEILGLLGPNGAGKSTLINMLVGEVEPTSGQVLMGGCSPGGNSEDDSIQFVGYCPQTNPLWPDITLQEHFEIYGAIKGMSQADIKQVIKCISSALDFKDHLQKTTKKLGVGLKRKLCFALSMLGSPHVTLLDEPSTGMDPKAKQRMWRAIRAAFKNKERAAILTTHYMEEADAVCDRVAILVAGQLRCIGTVQHLKSKFGRGYFLEMKLKDTADVQQVEYLQRQILHIFPNANRQESFSSILAYKIPREDVQSLSHCFSKLEEVKYAFNIEEYSFSQATLEQEWITSAILLFIIQESSFMTYHGQRQEIPYKFLGRLDDPVFNATRATLTYTPATSSTRGIMRRVASDSVLAGIKLEEVVDEKTLTTRGIYDSSVIGVVFKDNFSYHLRFQNYRVIHFCFMLSSLLKQPNITSFVGIFLHIIFGSLGFMTLFEQVPPYLEWIFNLFIPYTFTAGISKIVKLEKYGPVVAAESYPFFNLYIILILDSILYLLLAIYFDKVLPGKYGVPYPPLFFLRPSYWLHRDSEHGTQPDSIPVPGCDTEPMPMGFEGKEAIRLYNIRKVYNRKDKRTEALRGLSFNIYEGQITALLGRSGSGKTALLNVLSGFSKPSAGSALIYNYKVSEVGDMEGIQAMVGICPQFNLHFEALTVKENLRIFAHIKGIQWKEVEQEVQKVLVQLDLTDLQDVHADNLSGGQKRKLSLAIAILGDPQVLLLDEPMAGLDPCSRHHVWELLAERRAGRVVLICTQSVEEADVRADRKAFLSNGRLQSAGSSLYLKRKWGIGYHLRMCINDQCDPGLASSLVRRYIPNAVFKGRDGDELCYMLPLENTKSFPDLLGHLESGLVLGVVHYEVSRTTLADVLLRLEGKEDIDHKGSEIEDFIAALKIQNIMPEITLEKNITSLPRHNGAIKISLEGKHRHYTLMCGAEPVNCFPMLINTLSNTFLRLFNSTAQIRIWSHPFSTVHSPEVENNIFFFCLNYMLILSAGLPPFFAVSSMEDYKIKARAQLRLAGLFPSAYWCGQALVDVPFFWALMCLMFMVVLLFNRICPMEAIIILPMIFSAIGYGVSLVFLIYLIALMFRKGRTNRYLWSFIFILVNFTLRVFSFGEDFFYIFSTLMPTFPLLGWLTFATESVIVVNSLRKEYVDKRACSIFKKKKKVAVRNLSFCVKKGEVLGLLGPNGAGKSTTIRMISGDVEVTAGEVLLQGHGAKVLGCCPQEDVLWPDLTVLQHLEAYAAVRGVRGEDAAVLIIRIAKALDLQKRLKTPARRLSAGEARKLCFALSILGNPTVMLWDEPSVGMDVAEQRCLRYVGSPEELRRKFGMSYHLEVKPKDVGQSDALHSEIVHLFPGAARQKRISSLLTYKIPMEDVLPLSQAFSKLEAAKQNFRFEEYSLSLHTLQQVFMDFSGDLEEPDLEAASEDTKMRRIQRNLSVFQQTKILLWKNVLTKWRMKMQSFQEWMLSLLLLPLMFIVGNFMLYIRYPEVPHSPLGQLDDPAYNATGVTVAFTPITAATRHIMNTVAAKSVMTDACYNYSEQYCDSPKYWYKGFLSLQSSIDAAIIEVVANHSVWEEMKSIAGVRMKSRSVISSITLEYSSFMITVVMCFSSFMYFLSVNVVREKKKLKVLMKLMGLHDMAFWLSWSLLYAVYVLILSCLLTALVVQETFYTSSFSAILLLFFLYGLACVHLVFMLCSLLRTSKLVGSMGFLITFLFGCLSLAVLIENLPEPLKWFLSLFCPFAFNVGIAKIFSLERYGIGFSFSNLMEESYFLLSTYIILAFDSVLYMLLAIYFDKVLQGLSLNIYEGQITALLGHSGAGKTTLLNVLSGLTLPSEGSATIYDYKLSEIGDREEIREMVGVCPQFNTQFEVLTVKENLKTFAEIKGIKSKEVEREVQNILELLDISNIQDTQAEKLSGGQKRKLSIGIAMLGNPQVLLLDEPTAGLDPLSRHHVWSILKEHRAGRVILFSTQFMDEADILADRKAFISHGKLKCVGSSLFLKNKWGIGYHLRIHVSDSCEVENVTSLVKQYIPNVIFSGHGQYELRYKLPLENMNKFPDLFRGLDSCSDLGIINYGVSMTTLEDVFLRLEEAAVDQEDERVPGEWAEGGARSPEEMEPGSLLLSDTGRVTVSGWALWRQQVSAMARVHFLKLKGSVKNLLSILLLYVVFLFPLVLQLALMTVWQSMSAWELSSSRYFLPLRTWAHADTTNLLVLNSTGSGIEDFIHALESQDLAVEITSKENITEEMKYNGAIKVSREGQDYRFTIFCHVEAINCFPVLVNIISNALLRAFNSTTHIQIWNHPFLFIDNPRFWDYFLSFYLIYMLLLFPGFPPHFAMGHLQDCKTMGTFGYGVSIVFFIYLISFFCRKERSCDFWSFILIVVCLVTFVISRFMDYTTDPEISLYLLSLLIPMYPPLGVMINSEQIFIEDPDFIEGIPNNNMLIAVFAKSVIIVSNLSKEYKIKKAGSVLRKKKKMATRNISFCVKKGEVLGLLGPNGAGKSTAIKMIAGETGLTTGQVLLRSRDAMPCWPQDHTLAYLGHCPQEDPLWPALTVHEHLKVYAAVKGMRKEDMATAINRKMIRAALKTQETGAVLTTHYMEEAEAVCDRVAILVAGQLRCIGSIQYLKNKFGKGYLLEIKVKDPETTDLLHAEILRIFPSAARQERFPSLLVYKVPMEDALPLSQSFSKLEEAYQEEEQALPLQEASAKGCSLMQKAFHWDSMGAYTELCPKNCTHSNGSSHQAEQVGAEGPGRRHKLYRQELNLTATSVLLPLRPEASWLQFHLGISRDGLYPRSSPAVSRLLRDMHDFATVSADYSQDEKALLGACDCSQIVKPSGVHLKLVLRFQDFGKAMFKPMRQKREEETPEDFFYFVDFQRHNAEIAAFHLDRILDFRRVPPTVGRLINITKEILEVTRNEVLQSVFFVSPASNVCFFAKCPYMCKTEYAVCGNPHLLEGSLSAFLPSLNLAPRLSIPNPWIRSYSFDGKEEWEVNPLYCDTVREIYPYSNGNRLLNIVDMAIFDFLIGNMDRHHYEMFTKFGDDGFLLHLDNARGFGRHSHDEISILAPLTQCCVIKQTTLLRLQLLAEPEYQLSAVMRESLLQDPLAPVLTEPHLLALDRRLQLILRAVRKCIDTHGEAKVVANDTRQPEAPEPDSVKLST</sequence>
<feature type="transmembrane region" description="Helical" evidence="23">
    <location>
        <begin position="756"/>
        <end position="778"/>
    </location>
</feature>
<keyword evidence="14" id="KW-0333">Golgi apparatus</keyword>
<keyword evidence="12" id="KW-0067">ATP-binding</keyword>
<feature type="domain" description="ABC transporter" evidence="24">
    <location>
        <begin position="3632"/>
        <end position="3896"/>
    </location>
</feature>
<dbReference type="GO" id="GO:0016887">
    <property type="term" value="F:ATP hydrolysis activity"/>
    <property type="evidence" value="ECO:0007669"/>
    <property type="project" value="InterPro"/>
</dbReference>
<keyword evidence="26" id="KW-1185">Reference proteome</keyword>
<accession>A0A226NBD0</accession>
<evidence type="ECO:0000256" key="16">
    <source>
        <dbReference type="ARBA" id="ARBA00023136"/>
    </source>
</evidence>
<dbReference type="GO" id="GO:0005524">
    <property type="term" value="F:ATP binding"/>
    <property type="evidence" value="ECO:0007669"/>
    <property type="project" value="UniProtKB-KW"/>
</dbReference>
<dbReference type="FunFam" id="3.40.50.300:FF:000729">
    <property type="entry name" value="ATP-binding cassette, sub-family A (ABC1), member 5"/>
    <property type="match status" value="1"/>
</dbReference>
<dbReference type="Pfam" id="PF23321">
    <property type="entry name" value="R1_ABCA1"/>
    <property type="match status" value="1"/>
</dbReference>
<evidence type="ECO:0000256" key="12">
    <source>
        <dbReference type="ARBA" id="ARBA00022840"/>
    </source>
</evidence>
<feature type="transmembrane region" description="Helical" evidence="23">
    <location>
        <begin position="2241"/>
        <end position="2263"/>
    </location>
</feature>
<keyword evidence="13 23" id="KW-1133">Transmembrane helix</keyword>
<evidence type="ECO:0000256" key="5">
    <source>
        <dbReference type="ARBA" id="ARBA00008869"/>
    </source>
</evidence>
<dbReference type="FunFam" id="3.40.50.300:FF:000436">
    <property type="entry name" value="ATP binding cassette subfamily A member 9"/>
    <property type="match status" value="2"/>
</dbReference>
<feature type="transmembrane region" description="Helical" evidence="23">
    <location>
        <begin position="121"/>
        <end position="142"/>
    </location>
</feature>
<dbReference type="EMBL" id="MCFN01000110">
    <property type="protein sequence ID" value="OXB64817.1"/>
    <property type="molecule type" value="Genomic_DNA"/>
</dbReference>
<feature type="transmembrane region" description="Helical" evidence="23">
    <location>
        <begin position="255"/>
        <end position="276"/>
    </location>
</feature>
<feature type="transmembrane region" description="Helical" evidence="23">
    <location>
        <begin position="2857"/>
        <end position="2877"/>
    </location>
</feature>
<feature type="transmembrane region" description="Helical" evidence="23">
    <location>
        <begin position="2779"/>
        <end position="2802"/>
    </location>
</feature>
<feature type="transmembrane region" description="Helical" evidence="23">
    <location>
        <begin position="996"/>
        <end position="1018"/>
    </location>
</feature>
<feature type="transmembrane region" description="Helical" evidence="23">
    <location>
        <begin position="2203"/>
        <end position="2229"/>
    </location>
</feature>
<keyword evidence="9" id="KW-0677">Repeat</keyword>
<evidence type="ECO:0000256" key="7">
    <source>
        <dbReference type="ARBA" id="ARBA00022475"/>
    </source>
</evidence>
<evidence type="ECO:0000256" key="6">
    <source>
        <dbReference type="ARBA" id="ARBA00022448"/>
    </source>
</evidence>
<comment type="catalytic activity">
    <reaction evidence="19">
        <text>cholesterol(in) + ATP + H2O = cholesterol(out) + ADP + phosphate + H(+)</text>
        <dbReference type="Rhea" id="RHEA:39051"/>
        <dbReference type="ChEBI" id="CHEBI:15377"/>
        <dbReference type="ChEBI" id="CHEBI:15378"/>
        <dbReference type="ChEBI" id="CHEBI:16113"/>
        <dbReference type="ChEBI" id="CHEBI:30616"/>
        <dbReference type="ChEBI" id="CHEBI:43474"/>
        <dbReference type="ChEBI" id="CHEBI:456216"/>
    </reaction>
    <physiologicalReaction direction="left-to-right" evidence="19">
        <dbReference type="Rhea" id="RHEA:39052"/>
    </physiologicalReaction>
</comment>
<organism evidence="25 26">
    <name type="scientific">Callipepla squamata</name>
    <name type="common">Scaled quail</name>
    <dbReference type="NCBI Taxonomy" id="9009"/>
    <lineage>
        <taxon>Eukaryota</taxon>
        <taxon>Metazoa</taxon>
        <taxon>Chordata</taxon>
        <taxon>Craniata</taxon>
        <taxon>Vertebrata</taxon>
        <taxon>Euteleostomi</taxon>
        <taxon>Archelosauria</taxon>
        <taxon>Archosauria</taxon>
        <taxon>Dinosauria</taxon>
        <taxon>Saurischia</taxon>
        <taxon>Theropoda</taxon>
        <taxon>Coelurosauria</taxon>
        <taxon>Aves</taxon>
        <taxon>Neognathae</taxon>
        <taxon>Galloanserae</taxon>
        <taxon>Galliformes</taxon>
        <taxon>Odontophoridae</taxon>
        <taxon>Callipepla</taxon>
    </lineage>
</organism>
<keyword evidence="18" id="KW-0458">Lysosome</keyword>
<comment type="similarity">
    <text evidence="5">Belongs to the ABC transporter superfamily. ABCA family.</text>
</comment>
<feature type="transmembrane region" description="Helical" evidence="23">
    <location>
        <begin position="2953"/>
        <end position="2975"/>
    </location>
</feature>
<dbReference type="NCBIfam" id="NF010167">
    <property type="entry name" value="PRK13648.1"/>
    <property type="match status" value="6"/>
</dbReference>
<feature type="transmembrane region" description="Helical" evidence="23">
    <location>
        <begin position="2275"/>
        <end position="2291"/>
    </location>
</feature>
<feature type="domain" description="ABC transporter" evidence="24">
    <location>
        <begin position="1742"/>
        <end position="1977"/>
    </location>
</feature>
<proteinExistence type="inferred from homology"/>
<feature type="transmembrane region" description="Helical" evidence="23">
    <location>
        <begin position="1071"/>
        <end position="1091"/>
    </location>
</feature>
<dbReference type="GO" id="GO:0043691">
    <property type="term" value="P:reverse cholesterol transport"/>
    <property type="evidence" value="ECO:0007669"/>
    <property type="project" value="UniProtKB-ARBA"/>
</dbReference>
<evidence type="ECO:0000256" key="2">
    <source>
        <dbReference type="ARBA" id="ARBA00004155"/>
    </source>
</evidence>
<evidence type="ECO:0000256" key="22">
    <source>
        <dbReference type="ARBA" id="ARBA00082190"/>
    </source>
</evidence>
<dbReference type="InterPro" id="IPR003593">
    <property type="entry name" value="AAA+_ATPase"/>
</dbReference>
<dbReference type="Pfam" id="PF00005">
    <property type="entry name" value="ABC_tran"/>
    <property type="match status" value="6"/>
</dbReference>
<evidence type="ECO:0000256" key="3">
    <source>
        <dbReference type="ARBA" id="ARBA00004236"/>
    </source>
</evidence>
<keyword evidence="7" id="KW-1003">Cell membrane</keyword>